<dbReference type="AlphaFoldDB" id="A0A6M0K5Y8"/>
<reference evidence="1 2" key="1">
    <citation type="submission" date="2020-02" db="EMBL/GenBank/DDBJ databases">
        <title>Genome sequences of Thiorhodococcus mannitoliphagus and Thiorhodococcus minor, purple sulfur photosynthetic bacteria in the gammaproteobacterial family, Chromatiaceae.</title>
        <authorList>
            <person name="Aviles F.A."/>
            <person name="Meyer T.E."/>
            <person name="Kyndt J.A."/>
        </authorList>
    </citation>
    <scope>NUCLEOTIDE SEQUENCE [LARGE SCALE GENOMIC DNA]</scope>
    <source>
        <strain evidence="1 2">DSM 11518</strain>
    </source>
</reference>
<sequence length="528" mass="60036">MSWQPERSEHHQREASSAAPRRIPLNLIFDYPVRWSRYKVLRDLIQNFYDSIPRDEWAARFSHRIEQGRLTLTSKDVDFSYDWLIPIGASTKRDGDGDYAGYFGEGFKIAALCALRDFGWTIEVRSRDWHLRVVTETLDVDGRQLQALAYEVRNGLEPTADTLLTIAPFQDSVTLETALLSFFYPDNPLLGEAIWTSPTAAVYHRSQQPKPPDYPATYNDRGPGILFAGFQALGSFSYPLVVCLHDHRGNDRERNNLYRMDVVKLVGMVAARLPPDAADAVLRIFAGRWYERPRKRYDFESWYPIIDKLVHRLAASPEQAAGFRADNPHLLVAARIKRSDLPRYNRRRQALAWIRGSGRRYRLVQEAFRALDYPDLEDACAEADGFTITRDPDPCETQRIAILESVAKTLLPDLLEQIELPPCKVIENPCTAWQGMTTCIRTGATAARWRGLRIRNRLPYVALMATLLRQDAFGDAVSTYLHELGHSFGGDSSAAFSHALSEMLSATVCHAAQIGDWQRAWNDLGECE</sequence>
<gene>
    <name evidence="1" type="ORF">G3446_25455</name>
</gene>
<dbReference type="Proteomes" id="UP000483379">
    <property type="component" value="Unassembled WGS sequence"/>
</dbReference>
<name>A0A6M0K5Y8_9GAMM</name>
<evidence type="ECO:0000313" key="1">
    <source>
        <dbReference type="EMBL" id="NEV65150.1"/>
    </source>
</evidence>
<keyword evidence="2" id="KW-1185">Reference proteome</keyword>
<evidence type="ECO:0000313" key="2">
    <source>
        <dbReference type="Proteomes" id="UP000483379"/>
    </source>
</evidence>
<organism evidence="1 2">
    <name type="scientific">Thiorhodococcus minor</name>
    <dbReference type="NCBI Taxonomy" id="57489"/>
    <lineage>
        <taxon>Bacteria</taxon>
        <taxon>Pseudomonadati</taxon>
        <taxon>Pseudomonadota</taxon>
        <taxon>Gammaproteobacteria</taxon>
        <taxon>Chromatiales</taxon>
        <taxon>Chromatiaceae</taxon>
        <taxon>Thiorhodococcus</taxon>
    </lineage>
</organism>
<comment type="caution">
    <text evidence="1">The sequence shown here is derived from an EMBL/GenBank/DDBJ whole genome shotgun (WGS) entry which is preliminary data.</text>
</comment>
<dbReference type="EMBL" id="JAAIJQ010000159">
    <property type="protein sequence ID" value="NEV65150.1"/>
    <property type="molecule type" value="Genomic_DNA"/>
</dbReference>
<accession>A0A6M0K5Y8</accession>
<proteinExistence type="predicted"/>
<dbReference type="RefSeq" id="WP_164456476.1">
    <property type="nucleotide sequence ID" value="NZ_JAAIJQ010000159.1"/>
</dbReference>
<protein>
    <submittedName>
        <fullName evidence="1">Uncharacterized protein</fullName>
    </submittedName>
</protein>